<evidence type="ECO:0000313" key="1">
    <source>
        <dbReference type="EMBL" id="BBD08430.1"/>
    </source>
</evidence>
<protein>
    <submittedName>
        <fullName evidence="1">Transcriptional regulator, XRE family</fullName>
    </submittedName>
</protein>
<dbReference type="GO" id="GO:0003677">
    <property type="term" value="F:DNA binding"/>
    <property type="evidence" value="ECO:0007669"/>
    <property type="project" value="InterPro"/>
</dbReference>
<reference evidence="1 2" key="1">
    <citation type="journal article" date="2018" name="Sci. Adv.">
        <title>Multi-heme cytochromes provide a pathway for survival in energy-limited environments.</title>
        <authorList>
            <person name="Deng X."/>
            <person name="Dohmae N."/>
            <person name="Nealson K.H."/>
            <person name="Hashimoto K."/>
            <person name="Okamoto A."/>
        </authorList>
    </citation>
    <scope>NUCLEOTIDE SEQUENCE [LARGE SCALE GENOMIC DNA]</scope>
    <source>
        <strain evidence="1 2">IS5</strain>
    </source>
</reference>
<organism evidence="1 2">
    <name type="scientific">Desulfovibrio ferrophilus</name>
    <dbReference type="NCBI Taxonomy" id="241368"/>
    <lineage>
        <taxon>Bacteria</taxon>
        <taxon>Pseudomonadati</taxon>
        <taxon>Thermodesulfobacteriota</taxon>
        <taxon>Desulfovibrionia</taxon>
        <taxon>Desulfovibrionales</taxon>
        <taxon>Desulfovibrionaceae</taxon>
        <taxon>Desulfovibrio</taxon>
    </lineage>
</organism>
<dbReference type="InterPro" id="IPR010982">
    <property type="entry name" value="Lambda_DNA-bd_dom_sf"/>
</dbReference>
<dbReference type="SUPFAM" id="SSF47413">
    <property type="entry name" value="lambda repressor-like DNA-binding domains"/>
    <property type="match status" value="1"/>
</dbReference>
<dbReference type="RefSeq" id="WP_126378515.1">
    <property type="nucleotide sequence ID" value="NZ_AP017378.1"/>
</dbReference>
<evidence type="ECO:0000313" key="2">
    <source>
        <dbReference type="Proteomes" id="UP000269883"/>
    </source>
</evidence>
<dbReference type="Gene3D" id="1.10.260.40">
    <property type="entry name" value="lambda repressor-like DNA-binding domains"/>
    <property type="match status" value="1"/>
</dbReference>
<proteinExistence type="predicted"/>
<dbReference type="EMBL" id="AP017378">
    <property type="protein sequence ID" value="BBD08430.1"/>
    <property type="molecule type" value="Genomic_DNA"/>
</dbReference>
<dbReference type="KEGG" id="dfl:DFE_1704"/>
<accession>A0A2Z6AZ09</accession>
<dbReference type="OrthoDB" id="1524186at2"/>
<dbReference type="AlphaFoldDB" id="A0A2Z6AZ09"/>
<dbReference type="InterPro" id="IPR001387">
    <property type="entry name" value="Cro/C1-type_HTH"/>
</dbReference>
<dbReference type="CDD" id="cd00093">
    <property type="entry name" value="HTH_XRE"/>
    <property type="match status" value="1"/>
</dbReference>
<keyword evidence="2" id="KW-1185">Reference proteome</keyword>
<name>A0A2Z6AZ09_9BACT</name>
<dbReference type="Proteomes" id="UP000269883">
    <property type="component" value="Chromosome"/>
</dbReference>
<gene>
    <name evidence="1" type="ORF">DFE_1704</name>
</gene>
<sequence length="140" mass="15433">MKNSYSIGLAERLQSVISSEKIQKKKLAELGEITTQTMSDYLSGKTLPSAKALTNWIKNFELNANWVLTGEGSMFRDERGQSKDEDIETKTELGKELADIKTTLQTVGASEEEIKQALLDYVSGGRSPLKIATGTDDDSR</sequence>